<keyword evidence="2" id="KW-1185">Reference proteome</keyword>
<dbReference type="Proteomes" id="UP000789860">
    <property type="component" value="Unassembled WGS sequence"/>
</dbReference>
<dbReference type="EMBL" id="CAJVPM010000259">
    <property type="protein sequence ID" value="CAG8439638.1"/>
    <property type="molecule type" value="Genomic_DNA"/>
</dbReference>
<comment type="caution">
    <text evidence="1">The sequence shown here is derived from an EMBL/GenBank/DDBJ whole genome shotgun (WGS) entry which is preliminary data.</text>
</comment>
<protein>
    <submittedName>
        <fullName evidence="1">10402_t:CDS:1</fullName>
    </submittedName>
</protein>
<name>A0ACA9JW77_9GLOM</name>
<evidence type="ECO:0000313" key="1">
    <source>
        <dbReference type="EMBL" id="CAG8439638.1"/>
    </source>
</evidence>
<gene>
    <name evidence="1" type="ORF">SCALOS_LOCUS526</name>
</gene>
<evidence type="ECO:0000313" key="2">
    <source>
        <dbReference type="Proteomes" id="UP000789860"/>
    </source>
</evidence>
<accession>A0ACA9JW77</accession>
<organism evidence="1 2">
    <name type="scientific">Scutellospora calospora</name>
    <dbReference type="NCBI Taxonomy" id="85575"/>
    <lineage>
        <taxon>Eukaryota</taxon>
        <taxon>Fungi</taxon>
        <taxon>Fungi incertae sedis</taxon>
        <taxon>Mucoromycota</taxon>
        <taxon>Glomeromycotina</taxon>
        <taxon>Glomeromycetes</taxon>
        <taxon>Diversisporales</taxon>
        <taxon>Gigasporaceae</taxon>
        <taxon>Scutellospora</taxon>
    </lineage>
</organism>
<proteinExistence type="predicted"/>
<reference evidence="1" key="1">
    <citation type="submission" date="2021-06" db="EMBL/GenBank/DDBJ databases">
        <authorList>
            <person name="Kallberg Y."/>
            <person name="Tangrot J."/>
            <person name="Rosling A."/>
        </authorList>
    </citation>
    <scope>NUCLEOTIDE SEQUENCE</scope>
    <source>
        <strain evidence="1">AU212A</strain>
    </source>
</reference>
<sequence length="251" mass="26495">MAFNPHNVFLRNFTIATNTEIKNLLNEMCPRNNDNTDYSVNSPNAGVVLNQGDVLSCSWTVNSETDKSIYVNLTHGDPQNLQQVMVLCSNLDPKVGTCNYTVPNNLNSGRDYAVMVGNDPNHIGISSYFAINCIGPLPPPSGCPNFGGHDCPQSLPCCSAGGFCGATDEHCGTGCDPTHSFSGQCSKPDQSSPPTTSAIPSPTDNTCGDVKCTADFPCCSAFKFCGNDNDHCGEGCVSSSSFNGQCVIPGQ</sequence>